<reference evidence="1" key="1">
    <citation type="submission" date="2022-06" db="EMBL/GenBank/DDBJ databases">
        <title>Aquibacillus sp. a new bacterium isolated from soil saline samples.</title>
        <authorList>
            <person name="Galisteo C."/>
            <person name="De La Haba R."/>
            <person name="Sanchez-Porro C."/>
            <person name="Ventosa A."/>
        </authorList>
    </citation>
    <scope>NUCLEOTIDE SEQUENCE</scope>
    <source>
        <strain evidence="1">3ASR75-54</strain>
    </source>
</reference>
<dbReference type="RefSeq" id="WP_272447830.1">
    <property type="nucleotide sequence ID" value="NZ_JAMQKC010000048.1"/>
</dbReference>
<accession>A0A9X4AG63</accession>
<gene>
    <name evidence="1" type="ORF">NC799_18055</name>
</gene>
<dbReference type="Proteomes" id="UP001145069">
    <property type="component" value="Unassembled WGS sequence"/>
</dbReference>
<organism evidence="1 2">
    <name type="scientific">Aquibacillus salsiterrae</name>
    <dbReference type="NCBI Taxonomy" id="2950439"/>
    <lineage>
        <taxon>Bacteria</taxon>
        <taxon>Bacillati</taxon>
        <taxon>Bacillota</taxon>
        <taxon>Bacilli</taxon>
        <taxon>Bacillales</taxon>
        <taxon>Bacillaceae</taxon>
        <taxon>Aquibacillus</taxon>
    </lineage>
</organism>
<dbReference type="AlphaFoldDB" id="A0A9X4AG63"/>
<dbReference type="EMBL" id="JAMQKC010000048">
    <property type="protein sequence ID" value="MDC3418732.1"/>
    <property type="molecule type" value="Genomic_DNA"/>
</dbReference>
<evidence type="ECO:0000313" key="2">
    <source>
        <dbReference type="Proteomes" id="UP001145069"/>
    </source>
</evidence>
<keyword evidence="2" id="KW-1185">Reference proteome</keyword>
<name>A0A9X4AG63_9BACI</name>
<proteinExistence type="predicted"/>
<protein>
    <submittedName>
        <fullName evidence="1">Uncharacterized protein</fullName>
    </submittedName>
</protein>
<evidence type="ECO:0000313" key="1">
    <source>
        <dbReference type="EMBL" id="MDC3418732.1"/>
    </source>
</evidence>
<sequence length="111" mass="12810">MSKPKFNIKYKFPEDYNPAYTNGVWGGIAPQGEIVVNFFFERQPLPYEESIELDANNKTSESKVIAPENHELSIMRYVSTGVVMDFETAKSFHEWLGRKIEILETEFGRGE</sequence>
<comment type="caution">
    <text evidence="1">The sequence shown here is derived from an EMBL/GenBank/DDBJ whole genome shotgun (WGS) entry which is preliminary data.</text>
</comment>